<dbReference type="RefSeq" id="WP_036789650.1">
    <property type="nucleotide sequence ID" value="NZ_JQZV01000006.1"/>
</dbReference>
<comment type="caution">
    <text evidence="1">The sequence shown here is derived from an EMBL/GenBank/DDBJ whole genome shotgun (WGS) entry which is preliminary data.</text>
</comment>
<proteinExistence type="predicted"/>
<evidence type="ECO:0000313" key="2">
    <source>
        <dbReference type="Proteomes" id="UP000030101"/>
    </source>
</evidence>
<evidence type="ECO:0000313" key="1">
    <source>
        <dbReference type="EMBL" id="KGN92950.1"/>
    </source>
</evidence>
<dbReference type="Proteomes" id="UP000030101">
    <property type="component" value="Unassembled WGS sequence"/>
</dbReference>
<sequence>MIRIKNIFVGLLLFSGITLSVHAQERPIFDLLQTNVNVKGAALGEAYLGLGNTLSLYGSQPISRSASVGPYANYSLGLLPRSDNGRLKTHAIELGCPISDRFNIMAGMRYQSGLFIPSVDMSGREGATIHPIVWSADFGTSTMISKQLSAFTGISYLQSHYGDLSRALVASVGSSYKGRFHLANKTLPADYIFTVKMADIGALFAPKAEKKWFFSSKVQIGSSVSVQCSTEYKLTLAAMGSYLLHSSERYPLYGGVGLEASTSSGIALRSGYYRQGVFSKYTMGAGYRYSICSLDFAYQIASKKDFNNFSFSVRIDI</sequence>
<protein>
    <recommendedName>
        <fullName evidence="3">Outer membrane protein beta-barrel domain-containing protein</fullName>
    </recommendedName>
</protein>
<gene>
    <name evidence="1" type="ORF">HQ43_03515</name>
</gene>
<reference evidence="1 2" key="1">
    <citation type="submission" date="2014-08" db="EMBL/GenBank/DDBJ databases">
        <title>Porphyromonas canoris strain:OH2762 Genome sequencing.</title>
        <authorList>
            <person name="Wallis C."/>
            <person name="Deusch O."/>
            <person name="O'Flynn C."/>
            <person name="Davis I."/>
            <person name="Jospin G."/>
            <person name="Darling A.E."/>
            <person name="Coil D.A."/>
            <person name="Alexiev A."/>
            <person name="Horsfall A."/>
            <person name="Kirkwood N."/>
            <person name="Harris S."/>
            <person name="Eisen J.A."/>
        </authorList>
    </citation>
    <scope>NUCLEOTIDE SEQUENCE [LARGE SCALE GENOMIC DNA]</scope>
    <source>
        <strain evidence="2">COT-108 OH2762</strain>
    </source>
</reference>
<keyword evidence="2" id="KW-1185">Reference proteome</keyword>
<evidence type="ECO:0008006" key="3">
    <source>
        <dbReference type="Google" id="ProtNLM"/>
    </source>
</evidence>
<accession>A0ABR4XLU9</accession>
<dbReference type="EMBL" id="JQZV01000006">
    <property type="protein sequence ID" value="KGN92950.1"/>
    <property type="molecule type" value="Genomic_DNA"/>
</dbReference>
<organism evidence="1 2">
    <name type="scientific">Porphyromonas canoris</name>
    <dbReference type="NCBI Taxonomy" id="36875"/>
    <lineage>
        <taxon>Bacteria</taxon>
        <taxon>Pseudomonadati</taxon>
        <taxon>Bacteroidota</taxon>
        <taxon>Bacteroidia</taxon>
        <taxon>Bacteroidales</taxon>
        <taxon>Porphyromonadaceae</taxon>
        <taxon>Porphyromonas</taxon>
    </lineage>
</organism>
<name>A0ABR4XLU9_9PORP</name>